<evidence type="ECO:0000313" key="8">
    <source>
        <dbReference type="Proteomes" id="UP000297693"/>
    </source>
</evidence>
<proteinExistence type="predicted"/>
<dbReference type="SMART" id="SM00327">
    <property type="entry name" value="VWA"/>
    <property type="match status" value="1"/>
</dbReference>
<feature type="transmembrane region" description="Helical" evidence="5">
    <location>
        <begin position="292"/>
        <end position="312"/>
    </location>
</feature>
<dbReference type="RefSeq" id="WP_135622356.1">
    <property type="nucleotide sequence ID" value="NZ_RQGD01000014.1"/>
</dbReference>
<reference evidence="7" key="1">
    <citation type="journal article" date="2019" name="PLoS Negl. Trop. Dis.">
        <title>Revisiting the worldwide diversity of Leptospira species in the environment.</title>
        <authorList>
            <person name="Vincent A.T."/>
            <person name="Schiettekatte O."/>
            <person name="Bourhy P."/>
            <person name="Veyrier F.J."/>
            <person name="Picardeau M."/>
        </authorList>
    </citation>
    <scope>NUCLEOTIDE SEQUENCE [LARGE SCALE GENOMIC DNA]</scope>
    <source>
        <strain evidence="7">201702476</strain>
    </source>
</reference>
<keyword evidence="2 5" id="KW-0812">Transmembrane</keyword>
<evidence type="ECO:0000256" key="4">
    <source>
        <dbReference type="ARBA" id="ARBA00023136"/>
    </source>
</evidence>
<feature type="transmembrane region" description="Helical" evidence="5">
    <location>
        <begin position="55"/>
        <end position="76"/>
    </location>
</feature>
<keyword evidence="1" id="KW-1003">Cell membrane</keyword>
<dbReference type="Gene3D" id="3.40.50.410">
    <property type="entry name" value="von Willebrand factor, type A domain"/>
    <property type="match status" value="1"/>
</dbReference>
<dbReference type="EMBL" id="RQGD01000014">
    <property type="protein sequence ID" value="TGL61834.1"/>
    <property type="molecule type" value="Genomic_DNA"/>
</dbReference>
<dbReference type="NCBIfam" id="NF047508">
    <property type="entry name" value="VWA_BatA_Lepto"/>
    <property type="match status" value="1"/>
</dbReference>
<dbReference type="InterPro" id="IPR050768">
    <property type="entry name" value="UPF0353/GerABKA_families"/>
</dbReference>
<dbReference type="InterPro" id="IPR036465">
    <property type="entry name" value="vWFA_dom_sf"/>
</dbReference>
<dbReference type="CDD" id="cd01467">
    <property type="entry name" value="vWA_BatA_type"/>
    <property type="match status" value="1"/>
</dbReference>
<feature type="domain" description="VWFA" evidence="6">
    <location>
        <begin position="93"/>
        <end position="272"/>
    </location>
</feature>
<evidence type="ECO:0000256" key="1">
    <source>
        <dbReference type="ARBA" id="ARBA00022475"/>
    </source>
</evidence>
<keyword evidence="3 5" id="KW-1133">Transmembrane helix</keyword>
<evidence type="ECO:0000313" key="7">
    <source>
        <dbReference type="EMBL" id="TGL61834.1"/>
    </source>
</evidence>
<keyword evidence="8" id="KW-1185">Reference proteome</keyword>
<dbReference type="AlphaFoldDB" id="A0A4R9KAL1"/>
<evidence type="ECO:0000256" key="2">
    <source>
        <dbReference type="ARBA" id="ARBA00022692"/>
    </source>
</evidence>
<evidence type="ECO:0000256" key="3">
    <source>
        <dbReference type="ARBA" id="ARBA00022989"/>
    </source>
</evidence>
<gene>
    <name evidence="7" type="ORF">EHQ58_04260</name>
</gene>
<evidence type="ECO:0000259" key="6">
    <source>
        <dbReference type="PROSITE" id="PS50234"/>
    </source>
</evidence>
<dbReference type="PANTHER" id="PTHR22550">
    <property type="entry name" value="SPORE GERMINATION PROTEIN"/>
    <property type="match status" value="1"/>
</dbReference>
<dbReference type="Pfam" id="PF00092">
    <property type="entry name" value="VWA"/>
    <property type="match status" value="1"/>
</dbReference>
<accession>A0A4R9KAL1</accession>
<feature type="transmembrane region" description="Helical" evidence="5">
    <location>
        <begin position="7"/>
        <end position="25"/>
    </location>
</feature>
<keyword evidence="4 5" id="KW-0472">Membrane</keyword>
<dbReference type="InterPro" id="IPR002035">
    <property type="entry name" value="VWF_A"/>
</dbReference>
<organism evidence="7 8">
    <name type="scientific">Leptospira ognonensis</name>
    <dbReference type="NCBI Taxonomy" id="2484945"/>
    <lineage>
        <taxon>Bacteria</taxon>
        <taxon>Pseudomonadati</taxon>
        <taxon>Spirochaetota</taxon>
        <taxon>Spirochaetia</taxon>
        <taxon>Leptospirales</taxon>
        <taxon>Leptospiraceae</taxon>
        <taxon>Leptospira</taxon>
    </lineage>
</organism>
<sequence length="318" mass="36107">MDSYQRPFILFLYLPLLAMYAYAIWTNNIDIRLTGNWDRFEKKKPIHFYSISKRFFQFLSGSLVYIGLAFLIYAAAGPGQKFNFIPDETKGVDIVVALDISGSMVNSYDFLPNNRLTVSKALLKEFIAKRNEDRLGLVLFAGAAYLQSPLTSDRNALIELIDEASDTSIEEQGTAIGDALMLSTYRLKNSKAKSKVIILLTDGVSNTGRIDPLSASFATKTYKIKVYSIGIGKEQGQYEINYDSLKSISEETGGKFYRAESPDDLKEVLLEIDSLEKDPVPRKPIQLSQTFFPNYLVWFFFFMLLDSILKIYPLREML</sequence>
<evidence type="ECO:0000256" key="5">
    <source>
        <dbReference type="SAM" id="Phobius"/>
    </source>
</evidence>
<comment type="caution">
    <text evidence="7">The sequence shown here is derived from an EMBL/GenBank/DDBJ whole genome shotgun (WGS) entry which is preliminary data.</text>
</comment>
<protein>
    <submittedName>
        <fullName evidence="7">VWA domain-containing protein</fullName>
    </submittedName>
</protein>
<dbReference type="SUPFAM" id="SSF53300">
    <property type="entry name" value="vWA-like"/>
    <property type="match status" value="1"/>
</dbReference>
<dbReference type="PANTHER" id="PTHR22550:SF5">
    <property type="entry name" value="LEUCINE ZIPPER PROTEIN 4"/>
    <property type="match status" value="1"/>
</dbReference>
<dbReference type="PROSITE" id="PS50234">
    <property type="entry name" value="VWFA"/>
    <property type="match status" value="1"/>
</dbReference>
<dbReference type="OrthoDB" id="6206554at2"/>
<dbReference type="Proteomes" id="UP000297693">
    <property type="component" value="Unassembled WGS sequence"/>
</dbReference>
<dbReference type="InterPro" id="IPR033881">
    <property type="entry name" value="vWA_BatA_type"/>
</dbReference>
<name>A0A4R9KAL1_9LEPT</name>